<protein>
    <submittedName>
        <fullName evidence="3">Uncharacterized protein</fullName>
    </submittedName>
</protein>
<organism evidence="3 4">
    <name type="scientific">Araneus ventricosus</name>
    <name type="common">Orbweaver spider</name>
    <name type="synonym">Epeira ventricosa</name>
    <dbReference type="NCBI Taxonomy" id="182803"/>
    <lineage>
        <taxon>Eukaryota</taxon>
        <taxon>Metazoa</taxon>
        <taxon>Ecdysozoa</taxon>
        <taxon>Arthropoda</taxon>
        <taxon>Chelicerata</taxon>
        <taxon>Arachnida</taxon>
        <taxon>Araneae</taxon>
        <taxon>Araneomorphae</taxon>
        <taxon>Entelegynae</taxon>
        <taxon>Araneoidea</taxon>
        <taxon>Araneidae</taxon>
        <taxon>Araneus</taxon>
    </lineage>
</organism>
<proteinExistence type="predicted"/>
<keyword evidence="1" id="KW-0812">Transmembrane</keyword>
<name>A0A4Y2CDX9_ARAVE</name>
<feature type="non-terminal residue" evidence="3">
    <location>
        <position position="1"/>
    </location>
</feature>
<keyword evidence="4" id="KW-1185">Reference proteome</keyword>
<evidence type="ECO:0000313" key="3">
    <source>
        <dbReference type="EMBL" id="GBM02632.1"/>
    </source>
</evidence>
<accession>A0A4Y2CDX9</accession>
<gene>
    <name evidence="3" type="ORF">AVEN_249532_1</name>
    <name evidence="2" type="ORF">AVEN_253318_1</name>
</gene>
<dbReference type="EMBL" id="BGPR01086232">
    <property type="protein sequence ID" value="GBM02632.1"/>
    <property type="molecule type" value="Genomic_DNA"/>
</dbReference>
<sequence length="80" mass="8988">MLPASVVNVSAEMAKNTINLMGSCIPHSCRDEVYLRQRLKPRVVMTLWKIYIRDKSFLISSLGTLLTYGMLLGTLGNDQN</sequence>
<evidence type="ECO:0000313" key="4">
    <source>
        <dbReference type="Proteomes" id="UP000499080"/>
    </source>
</evidence>
<dbReference type="EMBL" id="BGPR01086224">
    <property type="protein sequence ID" value="GBM02600.1"/>
    <property type="molecule type" value="Genomic_DNA"/>
</dbReference>
<keyword evidence="1" id="KW-0472">Membrane</keyword>
<dbReference type="AlphaFoldDB" id="A0A4Y2CDX9"/>
<evidence type="ECO:0000256" key="1">
    <source>
        <dbReference type="SAM" id="Phobius"/>
    </source>
</evidence>
<evidence type="ECO:0000313" key="2">
    <source>
        <dbReference type="EMBL" id="GBM02600.1"/>
    </source>
</evidence>
<dbReference type="OrthoDB" id="6468833at2759"/>
<comment type="caution">
    <text evidence="3">The sequence shown here is derived from an EMBL/GenBank/DDBJ whole genome shotgun (WGS) entry which is preliminary data.</text>
</comment>
<keyword evidence="1" id="KW-1133">Transmembrane helix</keyword>
<dbReference type="Proteomes" id="UP000499080">
    <property type="component" value="Unassembled WGS sequence"/>
</dbReference>
<feature type="transmembrane region" description="Helical" evidence="1">
    <location>
        <begin position="57"/>
        <end position="76"/>
    </location>
</feature>
<reference evidence="3 4" key="1">
    <citation type="journal article" date="2019" name="Sci. Rep.">
        <title>Orb-weaving spider Araneus ventricosus genome elucidates the spidroin gene catalogue.</title>
        <authorList>
            <person name="Kono N."/>
            <person name="Nakamura H."/>
            <person name="Ohtoshi R."/>
            <person name="Moran D.A.P."/>
            <person name="Shinohara A."/>
            <person name="Yoshida Y."/>
            <person name="Fujiwara M."/>
            <person name="Mori M."/>
            <person name="Tomita M."/>
            <person name="Arakawa K."/>
        </authorList>
    </citation>
    <scope>NUCLEOTIDE SEQUENCE [LARGE SCALE GENOMIC DNA]</scope>
</reference>